<dbReference type="Proteomes" id="UP000799428">
    <property type="component" value="Unassembled WGS sequence"/>
</dbReference>
<evidence type="ECO:0000256" key="1">
    <source>
        <dbReference type="SAM" id="MobiDB-lite"/>
    </source>
</evidence>
<evidence type="ECO:0000313" key="3">
    <source>
        <dbReference type="Proteomes" id="UP000799428"/>
    </source>
</evidence>
<evidence type="ECO:0000313" key="2">
    <source>
        <dbReference type="EMBL" id="KAF2702729.1"/>
    </source>
</evidence>
<feature type="region of interest" description="Disordered" evidence="1">
    <location>
        <begin position="112"/>
        <end position="201"/>
    </location>
</feature>
<keyword evidence="3" id="KW-1185">Reference proteome</keyword>
<sequence>MSELFTVRPIFQTPRSGFYASSIQSIERGSTRRRSLFIQSDDTLNFLLQACADKKAPVLPVAEHATVALGAEIYPLLYETRRRATWSSVGSRGGLPRQKHVQVMLMVVARKASPEAGNGDNVDGRMASNNSKSDNKGERDDARHGDRDDNSVDVNKNMDDQNNPECTSEEDHTLSEYGDMQDVEAVQDDQDAQDSQYMQDM</sequence>
<gene>
    <name evidence="2" type="ORF">K504DRAFT_508692</name>
</gene>
<protein>
    <submittedName>
        <fullName evidence="2">Uncharacterized protein</fullName>
    </submittedName>
</protein>
<accession>A0A6G1JQ33</accession>
<organism evidence="2 3">
    <name type="scientific">Pleomassaria siparia CBS 279.74</name>
    <dbReference type="NCBI Taxonomy" id="1314801"/>
    <lineage>
        <taxon>Eukaryota</taxon>
        <taxon>Fungi</taxon>
        <taxon>Dikarya</taxon>
        <taxon>Ascomycota</taxon>
        <taxon>Pezizomycotina</taxon>
        <taxon>Dothideomycetes</taxon>
        <taxon>Pleosporomycetidae</taxon>
        <taxon>Pleosporales</taxon>
        <taxon>Pleomassariaceae</taxon>
        <taxon>Pleomassaria</taxon>
    </lineage>
</organism>
<feature type="compositionally biased region" description="Acidic residues" evidence="1">
    <location>
        <begin position="179"/>
        <end position="192"/>
    </location>
</feature>
<dbReference type="AlphaFoldDB" id="A0A6G1JQ33"/>
<name>A0A6G1JQ33_9PLEO</name>
<feature type="compositionally biased region" description="Basic and acidic residues" evidence="1">
    <location>
        <begin position="133"/>
        <end position="150"/>
    </location>
</feature>
<reference evidence="2" key="1">
    <citation type="journal article" date="2020" name="Stud. Mycol.">
        <title>101 Dothideomycetes genomes: a test case for predicting lifestyles and emergence of pathogens.</title>
        <authorList>
            <person name="Haridas S."/>
            <person name="Albert R."/>
            <person name="Binder M."/>
            <person name="Bloem J."/>
            <person name="Labutti K."/>
            <person name="Salamov A."/>
            <person name="Andreopoulos B."/>
            <person name="Baker S."/>
            <person name="Barry K."/>
            <person name="Bills G."/>
            <person name="Bluhm B."/>
            <person name="Cannon C."/>
            <person name="Castanera R."/>
            <person name="Culley D."/>
            <person name="Daum C."/>
            <person name="Ezra D."/>
            <person name="Gonzalez J."/>
            <person name="Henrissat B."/>
            <person name="Kuo A."/>
            <person name="Liang C."/>
            <person name="Lipzen A."/>
            <person name="Lutzoni F."/>
            <person name="Magnuson J."/>
            <person name="Mondo S."/>
            <person name="Nolan M."/>
            <person name="Ohm R."/>
            <person name="Pangilinan J."/>
            <person name="Park H.-J."/>
            <person name="Ramirez L."/>
            <person name="Alfaro M."/>
            <person name="Sun H."/>
            <person name="Tritt A."/>
            <person name="Yoshinaga Y."/>
            <person name="Zwiers L.-H."/>
            <person name="Turgeon B."/>
            <person name="Goodwin S."/>
            <person name="Spatafora J."/>
            <person name="Crous P."/>
            <person name="Grigoriev I."/>
        </authorList>
    </citation>
    <scope>NUCLEOTIDE SEQUENCE</scope>
    <source>
        <strain evidence="2">CBS 279.74</strain>
    </source>
</reference>
<proteinExistence type="predicted"/>
<dbReference type="EMBL" id="MU005793">
    <property type="protein sequence ID" value="KAF2702729.1"/>
    <property type="molecule type" value="Genomic_DNA"/>
</dbReference>